<evidence type="ECO:0000313" key="1">
    <source>
        <dbReference type="EMBL" id="SIS11278.1"/>
    </source>
</evidence>
<dbReference type="AlphaFoldDB" id="A0A1N7GFF6"/>
<gene>
    <name evidence="1" type="ORF">SAMN05445060_2720</name>
</gene>
<evidence type="ECO:0000313" key="2">
    <source>
        <dbReference type="Proteomes" id="UP000186218"/>
    </source>
</evidence>
<keyword evidence="2" id="KW-1185">Reference proteome</keyword>
<dbReference type="STRING" id="1344003.SAMN05445060_2720"/>
<accession>A0A1N7GFF6</accession>
<dbReference type="EMBL" id="FTNT01000008">
    <property type="protein sequence ID" value="SIS11278.1"/>
    <property type="molecule type" value="Genomic_DNA"/>
</dbReference>
<protein>
    <submittedName>
        <fullName evidence="1">Uncharacterized protein</fullName>
    </submittedName>
</protein>
<name>A0A1N7GFF6_9NOCA</name>
<proteinExistence type="predicted"/>
<dbReference type="Proteomes" id="UP000186218">
    <property type="component" value="Unassembled WGS sequence"/>
</dbReference>
<sequence>MNRLGGTIDNMAATVIGDISTNIETLRSRQPVGRALVKRSFISQTANAFDVNGYSVPANQAAFFYLLFTGNNTQAFPYGVPYVAVYNGGTDSAHRLSDYLQVDSTGTGYSWEINGTYFGPNKVGWIIAIEAGSSGATVYMKVRTMTTCPGGWTMTW</sequence>
<organism evidence="1 2">
    <name type="scientific">Williamsia sterculiae</name>
    <dbReference type="NCBI Taxonomy" id="1344003"/>
    <lineage>
        <taxon>Bacteria</taxon>
        <taxon>Bacillati</taxon>
        <taxon>Actinomycetota</taxon>
        <taxon>Actinomycetes</taxon>
        <taxon>Mycobacteriales</taxon>
        <taxon>Nocardiaceae</taxon>
        <taxon>Williamsia</taxon>
    </lineage>
</organism>
<reference evidence="1 2" key="1">
    <citation type="submission" date="2017-01" db="EMBL/GenBank/DDBJ databases">
        <authorList>
            <person name="Mah S.A."/>
            <person name="Swanson W.J."/>
            <person name="Moy G.W."/>
            <person name="Vacquier V.D."/>
        </authorList>
    </citation>
    <scope>NUCLEOTIDE SEQUENCE [LARGE SCALE GENOMIC DNA]</scope>
    <source>
        <strain evidence="1 2">CPCC 203464</strain>
    </source>
</reference>